<dbReference type="CDD" id="cd07971">
    <property type="entry name" value="OBF_DNA_ligase_LigD"/>
    <property type="match status" value="1"/>
</dbReference>
<reference evidence="8 9" key="1">
    <citation type="submission" date="2017-10" db="EMBL/GenBank/DDBJ databases">
        <title>Sequencing the genomes of 1000 actinobacteria strains.</title>
        <authorList>
            <person name="Klenk H.-P."/>
        </authorList>
    </citation>
    <scope>NUCLEOTIDE SEQUENCE [LARGE SCALE GENOMIC DNA]</scope>
    <source>
        <strain evidence="8 9">DSM 21801</strain>
    </source>
</reference>
<dbReference type="OrthoDB" id="9802472at2"/>
<evidence type="ECO:0000256" key="2">
    <source>
        <dbReference type="ARBA" id="ARBA00022598"/>
    </source>
</evidence>
<sequence>MAGSTGGAGRGAQAVRVGERTLRLTNPDKVLFPGSEPGALGTTKAELIDYYLRIAPVLLPHLDGRIVTRKRWPHGTAEGQQPFFTKNLDSGTPDWVPRAAVVHHQRTNTYPLLEEEAALAWCAQLGSIELHVPQWRLPEVVRAGEESFVLDGADTRPDRLVVDLDPGPGVGLGECCEVALAARELMAAVGLTCVPVTSGSKGIHLYAHLQDLGAAEASAFAAELASSLASELPRLAIVQMKRSLREGKVFVDHTQNNAAKTTVSPYSVRGRLEPWVAAPRTWEEIEAGGLGQLRIEEVLERAADGDPLAALAPTPTPPPNTIREAVVPPPRGGSAGFPARTTSPVAARPTSRRRAPEPMLASGYDPLAVDITPQRWRLEHKWDGYRALVVLPGRPDGAARLVSRTGREIGAEFPELLTPPEPLASHEGVLDAEIVALAGDQVSFHALQHRDSPPRPPLRLVVFDVLELDGVDLTGQPLAARAEVLSALDLPTALPARGEGLPEGEGGWLASPALPGSLADALEASHAVGGEGVMAKRLDSRYLPGRRSPAWVKVKHQAEARVVVGGWRPGQGRREGGIGSLLLGIAGEGDHLRYVGKVGTGFTDAELDRLLALLEPLREDANPFTTPVPDPEARVAVWVRPEVTGEVTFDSWTPDGVLRAARWRGLA</sequence>
<evidence type="ECO:0000256" key="6">
    <source>
        <dbReference type="SAM" id="MobiDB-lite"/>
    </source>
</evidence>
<comment type="catalytic activity">
    <reaction evidence="3">
        <text>ATP + (deoxyribonucleotide)n-3'-hydroxyl + 5'-phospho-(deoxyribonucleotide)m = (deoxyribonucleotide)n+m + AMP + diphosphate.</text>
        <dbReference type="EC" id="6.5.1.1"/>
    </reaction>
</comment>
<dbReference type="Pfam" id="PF04679">
    <property type="entry name" value="DNA_ligase_A_C"/>
    <property type="match status" value="1"/>
</dbReference>
<dbReference type="Gene3D" id="2.40.50.140">
    <property type="entry name" value="Nucleic acid-binding proteins"/>
    <property type="match status" value="1"/>
</dbReference>
<organism evidence="8 9">
    <name type="scientific">Serinibacter salmoneus</name>
    <dbReference type="NCBI Taxonomy" id="556530"/>
    <lineage>
        <taxon>Bacteria</taxon>
        <taxon>Bacillati</taxon>
        <taxon>Actinomycetota</taxon>
        <taxon>Actinomycetes</taxon>
        <taxon>Micrococcales</taxon>
        <taxon>Beutenbergiaceae</taxon>
        <taxon>Serinibacter</taxon>
    </lineage>
</organism>
<dbReference type="InterPro" id="IPR012310">
    <property type="entry name" value="DNA_ligase_ATP-dep_cent"/>
</dbReference>
<dbReference type="PANTHER" id="PTHR42705">
    <property type="entry name" value="BIFUNCTIONAL NON-HOMOLOGOUS END JOINING PROTEIN LIGD"/>
    <property type="match status" value="1"/>
</dbReference>
<evidence type="ECO:0000256" key="4">
    <source>
        <dbReference type="ARBA" id="ARBA00049981"/>
    </source>
</evidence>
<keyword evidence="9" id="KW-1185">Reference proteome</keyword>
<dbReference type="SUPFAM" id="SSF56091">
    <property type="entry name" value="DNA ligase/mRNA capping enzyme, catalytic domain"/>
    <property type="match status" value="1"/>
</dbReference>
<evidence type="ECO:0000313" key="8">
    <source>
        <dbReference type="EMBL" id="PFG20655.1"/>
    </source>
</evidence>
<evidence type="ECO:0000259" key="7">
    <source>
        <dbReference type="PROSITE" id="PS50160"/>
    </source>
</evidence>
<comment type="caution">
    <text evidence="8">The sequence shown here is derived from an EMBL/GenBank/DDBJ whole genome shotgun (WGS) entry which is preliminary data.</text>
</comment>
<dbReference type="InterPro" id="IPR012309">
    <property type="entry name" value="DNA_ligase_ATP-dep_C"/>
</dbReference>
<proteinExistence type="inferred from homology"/>
<dbReference type="PANTHER" id="PTHR42705:SF2">
    <property type="entry name" value="BIFUNCTIONAL NON-HOMOLOGOUS END JOINING PROTEIN LIGD"/>
    <property type="match status" value="1"/>
</dbReference>
<dbReference type="Gene3D" id="3.30.1490.70">
    <property type="match status" value="1"/>
</dbReference>
<dbReference type="Proteomes" id="UP000224915">
    <property type="component" value="Unassembled WGS sequence"/>
</dbReference>
<dbReference type="AlphaFoldDB" id="A0A2A9D326"/>
<name>A0A2A9D326_9MICO</name>
<comment type="similarity">
    <text evidence="5">In the N-terminal section; belongs to the LigD polymerase family.</text>
</comment>
<evidence type="ECO:0000256" key="1">
    <source>
        <dbReference type="ARBA" id="ARBA00012727"/>
    </source>
</evidence>
<feature type="region of interest" description="Disordered" evidence="6">
    <location>
        <begin position="310"/>
        <end position="359"/>
    </location>
</feature>
<dbReference type="GO" id="GO:0003910">
    <property type="term" value="F:DNA ligase (ATP) activity"/>
    <property type="evidence" value="ECO:0007669"/>
    <property type="project" value="UniProtKB-EC"/>
</dbReference>
<feature type="domain" description="ATP-dependent DNA ligase family profile" evidence="7">
    <location>
        <begin position="460"/>
        <end position="587"/>
    </location>
</feature>
<dbReference type="Gene3D" id="3.30.470.30">
    <property type="entry name" value="DNA ligase/mRNA capping enzyme"/>
    <property type="match status" value="1"/>
</dbReference>
<accession>A0A2A9D326</accession>
<keyword evidence="2" id="KW-0436">Ligase</keyword>
<evidence type="ECO:0000256" key="3">
    <source>
        <dbReference type="ARBA" id="ARBA00034003"/>
    </source>
</evidence>
<dbReference type="EMBL" id="PDJD01000001">
    <property type="protein sequence ID" value="PFG20655.1"/>
    <property type="molecule type" value="Genomic_DNA"/>
</dbReference>
<dbReference type="InterPro" id="IPR052171">
    <property type="entry name" value="NHEJ_LigD"/>
</dbReference>
<dbReference type="SUPFAM" id="SSF50249">
    <property type="entry name" value="Nucleic acid-binding proteins"/>
    <property type="match status" value="1"/>
</dbReference>
<dbReference type="InterPro" id="IPR014145">
    <property type="entry name" value="LigD_pol_dom"/>
</dbReference>
<dbReference type="Gene3D" id="3.90.920.10">
    <property type="entry name" value="DNA primase, PRIM domain"/>
    <property type="match status" value="1"/>
</dbReference>
<comment type="similarity">
    <text evidence="4">In the C-terminal section; belongs to the ATP-dependent DNA ligase family.</text>
</comment>
<dbReference type="GO" id="GO:0006281">
    <property type="term" value="P:DNA repair"/>
    <property type="evidence" value="ECO:0007669"/>
    <property type="project" value="InterPro"/>
</dbReference>
<gene>
    <name evidence="8" type="ORF">ATL40_2263</name>
</gene>
<protein>
    <recommendedName>
        <fullName evidence="1">DNA ligase (ATP)</fullName>
        <ecNumber evidence="1">6.5.1.1</ecNumber>
    </recommendedName>
</protein>
<evidence type="ECO:0000256" key="5">
    <source>
        <dbReference type="ARBA" id="ARBA00049990"/>
    </source>
</evidence>
<dbReference type="GO" id="GO:0005524">
    <property type="term" value="F:ATP binding"/>
    <property type="evidence" value="ECO:0007669"/>
    <property type="project" value="InterPro"/>
</dbReference>
<dbReference type="Pfam" id="PF01068">
    <property type="entry name" value="DNA_ligase_A_M"/>
    <property type="match status" value="1"/>
</dbReference>
<dbReference type="Pfam" id="PF21686">
    <property type="entry name" value="LigD_Prim-Pol"/>
    <property type="match status" value="1"/>
</dbReference>
<dbReference type="GO" id="GO:0006310">
    <property type="term" value="P:DNA recombination"/>
    <property type="evidence" value="ECO:0007669"/>
    <property type="project" value="InterPro"/>
</dbReference>
<dbReference type="EC" id="6.5.1.1" evidence="1"/>
<dbReference type="InterPro" id="IPR012340">
    <property type="entry name" value="NA-bd_OB-fold"/>
</dbReference>
<dbReference type="PROSITE" id="PS50160">
    <property type="entry name" value="DNA_LIGASE_A3"/>
    <property type="match status" value="1"/>
</dbReference>
<dbReference type="RefSeq" id="WP_098469597.1">
    <property type="nucleotide sequence ID" value="NZ_PDJD01000001.1"/>
</dbReference>
<dbReference type="NCBIfam" id="TIGR02778">
    <property type="entry name" value="ligD_pol"/>
    <property type="match status" value="1"/>
</dbReference>
<dbReference type="CDD" id="cd07906">
    <property type="entry name" value="Adenylation_DNA_ligase_LigD_LigC"/>
    <property type="match status" value="1"/>
</dbReference>
<evidence type="ECO:0000313" key="9">
    <source>
        <dbReference type="Proteomes" id="UP000224915"/>
    </source>
</evidence>